<dbReference type="OrthoDB" id="9810298at2"/>
<comment type="subunit">
    <text evidence="4 8">Monomer.</text>
</comment>
<dbReference type="Pfam" id="PF03900">
    <property type="entry name" value="Porphobil_deamC"/>
    <property type="match status" value="1"/>
</dbReference>
<dbReference type="Gene3D" id="3.40.190.10">
    <property type="entry name" value="Periplasmic binding protein-like II"/>
    <property type="match status" value="2"/>
</dbReference>
<evidence type="ECO:0000256" key="8">
    <source>
        <dbReference type="HAMAP-Rule" id="MF_00260"/>
    </source>
</evidence>
<dbReference type="InterPro" id="IPR000860">
    <property type="entry name" value="HemC"/>
</dbReference>
<evidence type="ECO:0000259" key="10">
    <source>
        <dbReference type="Pfam" id="PF03900"/>
    </source>
</evidence>
<feature type="domain" description="Porphobilinogen deaminase C-terminal" evidence="10">
    <location>
        <begin position="224"/>
        <end position="297"/>
    </location>
</feature>
<dbReference type="GO" id="GO:0005737">
    <property type="term" value="C:cytoplasm"/>
    <property type="evidence" value="ECO:0007669"/>
    <property type="project" value="UniProtKB-UniRule"/>
</dbReference>
<comment type="caution">
    <text evidence="11">The sequence shown here is derived from an EMBL/GenBank/DDBJ whole genome shotgun (WGS) entry which is preliminary data.</text>
</comment>
<evidence type="ECO:0000256" key="6">
    <source>
        <dbReference type="ARBA" id="ARBA00023244"/>
    </source>
</evidence>
<proteinExistence type="inferred from homology"/>
<dbReference type="FunFam" id="3.30.160.40:FF:000001">
    <property type="entry name" value="Porphobilinogen deaminase"/>
    <property type="match status" value="1"/>
</dbReference>
<dbReference type="Gene3D" id="3.30.160.40">
    <property type="entry name" value="Porphobilinogen deaminase, C-terminal domain"/>
    <property type="match status" value="1"/>
</dbReference>
<dbReference type="PRINTS" id="PR00151">
    <property type="entry name" value="PORPHBDMNASE"/>
</dbReference>
<dbReference type="EC" id="2.5.1.61" evidence="8"/>
<evidence type="ECO:0000259" key="9">
    <source>
        <dbReference type="Pfam" id="PF01379"/>
    </source>
</evidence>
<comment type="similarity">
    <text evidence="3 8">Belongs to the HMBS family.</text>
</comment>
<dbReference type="PANTHER" id="PTHR11557">
    <property type="entry name" value="PORPHOBILINOGEN DEAMINASE"/>
    <property type="match status" value="1"/>
</dbReference>
<dbReference type="PIRSF" id="PIRSF001438">
    <property type="entry name" value="4pyrrol_synth_OHMeBilane_synth"/>
    <property type="match status" value="1"/>
</dbReference>
<dbReference type="GO" id="GO:0004418">
    <property type="term" value="F:hydroxymethylbilane synthase activity"/>
    <property type="evidence" value="ECO:0007669"/>
    <property type="project" value="UniProtKB-UniRule"/>
</dbReference>
<evidence type="ECO:0000256" key="7">
    <source>
        <dbReference type="ARBA" id="ARBA00048169"/>
    </source>
</evidence>
<evidence type="ECO:0000256" key="2">
    <source>
        <dbReference type="ARBA" id="ARBA00004735"/>
    </source>
</evidence>
<evidence type="ECO:0000256" key="3">
    <source>
        <dbReference type="ARBA" id="ARBA00005638"/>
    </source>
</evidence>
<dbReference type="InterPro" id="IPR022418">
    <property type="entry name" value="Porphobilinogen_deaminase_C"/>
</dbReference>
<dbReference type="Proteomes" id="UP000271031">
    <property type="component" value="Unassembled WGS sequence"/>
</dbReference>
<keyword evidence="12" id="KW-1185">Reference proteome</keyword>
<dbReference type="InterPro" id="IPR036803">
    <property type="entry name" value="Porphobilinogen_deaminase_C_sf"/>
</dbReference>
<dbReference type="HAMAP" id="MF_00260">
    <property type="entry name" value="Porphobil_deam"/>
    <property type="match status" value="1"/>
</dbReference>
<dbReference type="InterPro" id="IPR022419">
    <property type="entry name" value="Porphobilin_deaminase_cofac_BS"/>
</dbReference>
<keyword evidence="5 8" id="KW-0808">Transferase</keyword>
<dbReference type="SUPFAM" id="SSF54782">
    <property type="entry name" value="Porphobilinogen deaminase (hydroxymethylbilane synthase), C-terminal domain"/>
    <property type="match status" value="1"/>
</dbReference>
<dbReference type="FunFam" id="3.40.190.10:FF:000005">
    <property type="entry name" value="Porphobilinogen deaminase"/>
    <property type="match status" value="1"/>
</dbReference>
<gene>
    <name evidence="8" type="primary">hemC</name>
    <name evidence="11" type="ORF">EDM56_08485</name>
</gene>
<dbReference type="SUPFAM" id="SSF53850">
    <property type="entry name" value="Periplasmic binding protein-like II"/>
    <property type="match status" value="1"/>
</dbReference>
<dbReference type="PANTHER" id="PTHR11557:SF0">
    <property type="entry name" value="PORPHOBILINOGEN DEAMINASE"/>
    <property type="match status" value="1"/>
</dbReference>
<organism evidence="11 12">
    <name type="scientific">Brevibacillus fluminis</name>
    <dbReference type="NCBI Taxonomy" id="511487"/>
    <lineage>
        <taxon>Bacteria</taxon>
        <taxon>Bacillati</taxon>
        <taxon>Bacillota</taxon>
        <taxon>Bacilli</taxon>
        <taxon>Bacillales</taxon>
        <taxon>Paenibacillaceae</taxon>
        <taxon>Brevibacillus</taxon>
    </lineage>
</organism>
<comment type="pathway">
    <text evidence="2">Porphyrin-containing compound metabolism; protoporphyrin-IX biosynthesis; coproporphyrinogen-III from 5-aminolevulinate: step 2/4.</text>
</comment>
<sequence length="314" mass="33978">MKNWKVGSRKSMLALTQTNWVIEQLKKLDAESTFEVHEIVTKGDVILDVTLSKVGGKGLFVKEIEQSLFDKETDMAVHSMKDMPSELPEGLVIGAVPKRVDPRDVLISLTGKTLDELPEGAVVGTSSLRRAAQLLNYRPDLQIRSIRGNIDTRLRKLKEEGFDAIILAAAGLERVNWNGTITQFLPVEISLPAVGQGALAIECRADDTEMLALLKKFDHQPTKLAVTAERAFLHKMQGGCQVPIGAYATIEEGAEGAMPQITLTGMVGAPDGSTLIKHTITGTDPEVLGVQVANHLLDLGAGEILASVLEENAR</sequence>
<keyword evidence="6 8" id="KW-0627">Porphyrin biosynthesis</keyword>
<dbReference type="GO" id="GO:0006782">
    <property type="term" value="P:protoporphyrinogen IX biosynthetic process"/>
    <property type="evidence" value="ECO:0007669"/>
    <property type="project" value="UniProtKB-UniRule"/>
</dbReference>
<dbReference type="AlphaFoldDB" id="A0A3M8DR23"/>
<comment type="cofactor">
    <cofactor evidence="8">
        <name>dipyrromethane</name>
        <dbReference type="ChEBI" id="CHEBI:60342"/>
    </cofactor>
    <text evidence="8">Binds 1 dipyrromethane group covalently.</text>
</comment>
<feature type="domain" description="Porphobilinogen deaminase N-terminal" evidence="9">
    <location>
        <begin position="5"/>
        <end position="211"/>
    </location>
</feature>
<evidence type="ECO:0000256" key="5">
    <source>
        <dbReference type="ARBA" id="ARBA00022679"/>
    </source>
</evidence>
<dbReference type="NCBIfam" id="TIGR00212">
    <property type="entry name" value="hemC"/>
    <property type="match status" value="1"/>
</dbReference>
<accession>A0A3M8DR23</accession>
<feature type="modified residue" description="S-(dipyrrolylmethanemethyl)cysteine" evidence="8">
    <location>
        <position position="240"/>
    </location>
</feature>
<dbReference type="CDD" id="cd13646">
    <property type="entry name" value="PBP2_EcHMBS_like"/>
    <property type="match status" value="1"/>
</dbReference>
<name>A0A3M8DR23_9BACL</name>
<reference evidence="11 12" key="1">
    <citation type="submission" date="2018-10" db="EMBL/GenBank/DDBJ databases">
        <title>Phylogenomics of Brevibacillus.</title>
        <authorList>
            <person name="Dunlap C."/>
        </authorList>
    </citation>
    <scope>NUCLEOTIDE SEQUENCE [LARGE SCALE GENOMIC DNA]</scope>
    <source>
        <strain evidence="11 12">JCM 15716</strain>
    </source>
</reference>
<comment type="catalytic activity">
    <reaction evidence="7 8">
        <text>4 porphobilinogen + H2O = hydroxymethylbilane + 4 NH4(+)</text>
        <dbReference type="Rhea" id="RHEA:13185"/>
        <dbReference type="ChEBI" id="CHEBI:15377"/>
        <dbReference type="ChEBI" id="CHEBI:28938"/>
        <dbReference type="ChEBI" id="CHEBI:57845"/>
        <dbReference type="ChEBI" id="CHEBI:58126"/>
        <dbReference type="EC" id="2.5.1.61"/>
    </reaction>
</comment>
<dbReference type="PROSITE" id="PS00533">
    <property type="entry name" value="PORPHOBILINOGEN_DEAM"/>
    <property type="match status" value="1"/>
</dbReference>
<comment type="function">
    <text evidence="1 8">Tetrapolymerization of the monopyrrole PBG into the hydroxymethylbilane pre-uroporphyrinogen in several discrete steps.</text>
</comment>
<dbReference type="InterPro" id="IPR022417">
    <property type="entry name" value="Porphobilin_deaminase_N"/>
</dbReference>
<evidence type="ECO:0000313" key="11">
    <source>
        <dbReference type="EMBL" id="RNB90532.1"/>
    </source>
</evidence>
<evidence type="ECO:0000256" key="4">
    <source>
        <dbReference type="ARBA" id="ARBA00011245"/>
    </source>
</evidence>
<protein>
    <recommendedName>
        <fullName evidence="8">Porphobilinogen deaminase</fullName>
        <shortName evidence="8">PBG</shortName>
        <ecNumber evidence="8">2.5.1.61</ecNumber>
    </recommendedName>
    <alternativeName>
        <fullName evidence="8">Hydroxymethylbilane synthase</fullName>
        <shortName evidence="8">HMBS</shortName>
    </alternativeName>
    <alternativeName>
        <fullName evidence="8">Pre-uroporphyrinogen synthase</fullName>
    </alternativeName>
</protein>
<dbReference type="Pfam" id="PF01379">
    <property type="entry name" value="Porphobil_deam"/>
    <property type="match status" value="1"/>
</dbReference>
<evidence type="ECO:0000256" key="1">
    <source>
        <dbReference type="ARBA" id="ARBA00002869"/>
    </source>
</evidence>
<comment type="miscellaneous">
    <text evidence="8">The porphobilinogen subunits are added to the dipyrromethane group.</text>
</comment>
<dbReference type="EMBL" id="RHHQ01000007">
    <property type="protein sequence ID" value="RNB90532.1"/>
    <property type="molecule type" value="Genomic_DNA"/>
</dbReference>
<evidence type="ECO:0000313" key="12">
    <source>
        <dbReference type="Proteomes" id="UP000271031"/>
    </source>
</evidence>
<dbReference type="FunFam" id="3.40.190.10:FF:000004">
    <property type="entry name" value="Porphobilinogen deaminase"/>
    <property type="match status" value="1"/>
</dbReference>
<dbReference type="RefSeq" id="WP_122917458.1">
    <property type="nucleotide sequence ID" value="NZ_RHHQ01000007.1"/>
</dbReference>